<sequence>MSGQPEFDPSFAEALQSNMAVKTDSYNSGTANRQNANPDEKLQAAENETKALRNGIEAIVSDLLEARNEAKKAYDAKEQLELRCTELSQEVESLRTALESERRHQAALHESQTSATALEQQSPQQLVNTGTTSEEMQLDDFQGATELQAADIGKLQELVRFYKGNSERLSAEIQQLKAESRQQ</sequence>
<dbReference type="OrthoDB" id="5401018at2759"/>
<proteinExistence type="predicted"/>
<comment type="caution">
    <text evidence="2">The sequence shown here is derived from an EMBL/GenBank/DDBJ whole genome shotgun (WGS) entry which is preliminary data.</text>
</comment>
<accession>A0A7C8N128</accession>
<protein>
    <submittedName>
        <fullName evidence="2">Uncharacterized protein</fullName>
    </submittedName>
</protein>
<evidence type="ECO:0000256" key="1">
    <source>
        <dbReference type="SAM" id="MobiDB-lite"/>
    </source>
</evidence>
<dbReference type="InParanoid" id="A0A7C8N128"/>
<dbReference type="EMBL" id="WUBL01000003">
    <property type="protein sequence ID" value="KAF2973067.1"/>
    <property type="molecule type" value="Genomic_DNA"/>
</dbReference>
<gene>
    <name evidence="2" type="ORF">GQX73_g613</name>
</gene>
<feature type="region of interest" description="Disordered" evidence="1">
    <location>
        <begin position="21"/>
        <end position="48"/>
    </location>
</feature>
<reference evidence="2 3" key="1">
    <citation type="submission" date="2019-12" db="EMBL/GenBank/DDBJ databases">
        <title>Draft genome sequence of the ascomycete Xylaria multiplex DSM 110363.</title>
        <authorList>
            <person name="Buettner E."/>
            <person name="Kellner H."/>
        </authorList>
    </citation>
    <scope>NUCLEOTIDE SEQUENCE [LARGE SCALE GENOMIC DNA]</scope>
    <source>
        <strain evidence="2 3">DSM 110363</strain>
    </source>
</reference>
<keyword evidence="3" id="KW-1185">Reference proteome</keyword>
<dbReference type="Proteomes" id="UP000481858">
    <property type="component" value="Unassembled WGS sequence"/>
</dbReference>
<evidence type="ECO:0000313" key="3">
    <source>
        <dbReference type="Proteomes" id="UP000481858"/>
    </source>
</evidence>
<organism evidence="2 3">
    <name type="scientific">Xylaria multiplex</name>
    <dbReference type="NCBI Taxonomy" id="323545"/>
    <lineage>
        <taxon>Eukaryota</taxon>
        <taxon>Fungi</taxon>
        <taxon>Dikarya</taxon>
        <taxon>Ascomycota</taxon>
        <taxon>Pezizomycotina</taxon>
        <taxon>Sordariomycetes</taxon>
        <taxon>Xylariomycetidae</taxon>
        <taxon>Xylariales</taxon>
        <taxon>Xylariaceae</taxon>
        <taxon>Xylaria</taxon>
    </lineage>
</organism>
<feature type="compositionally biased region" description="Polar residues" evidence="1">
    <location>
        <begin position="21"/>
        <end position="37"/>
    </location>
</feature>
<feature type="compositionally biased region" description="Polar residues" evidence="1">
    <location>
        <begin position="110"/>
        <end position="133"/>
    </location>
</feature>
<name>A0A7C8N128_9PEZI</name>
<dbReference type="AlphaFoldDB" id="A0A7C8N128"/>
<evidence type="ECO:0000313" key="2">
    <source>
        <dbReference type="EMBL" id="KAF2973067.1"/>
    </source>
</evidence>
<feature type="compositionally biased region" description="Basic and acidic residues" evidence="1">
    <location>
        <begin position="38"/>
        <end position="48"/>
    </location>
</feature>
<feature type="region of interest" description="Disordered" evidence="1">
    <location>
        <begin position="95"/>
        <end position="133"/>
    </location>
</feature>